<dbReference type="RefSeq" id="WP_072830475.1">
    <property type="nucleotide sequence ID" value="NZ_FQXP01000003.1"/>
</dbReference>
<dbReference type="Proteomes" id="UP000184526">
    <property type="component" value="Unassembled WGS sequence"/>
</dbReference>
<dbReference type="OrthoDB" id="9783470at2"/>
<keyword evidence="3" id="KW-0285">Flavoprotein</keyword>
<sequence length="172" mass="19468">MLELLKTRRSVRAYKEDKVEQEKVEKLIKSALISPTSMNKKEVEIIVVEDKETILKLEQCKKMGTMGLLTAPLAMVVIGDKEKSDAWIEDAAITSIILQMEAEDLGLGSCWIQMRGRQSETGDSEAEIRELLNIPSNYGVLSVLSIGYKNEVKEAYEDPCIKEARVHYNKYI</sequence>
<keyword evidence="5" id="KW-0560">Oxidoreductase</keyword>
<evidence type="ECO:0000256" key="1">
    <source>
        <dbReference type="ARBA" id="ARBA00001917"/>
    </source>
</evidence>
<dbReference type="PANTHER" id="PTHR43673:SF2">
    <property type="entry name" value="NITROREDUCTASE"/>
    <property type="match status" value="1"/>
</dbReference>
<evidence type="ECO:0000256" key="3">
    <source>
        <dbReference type="ARBA" id="ARBA00022630"/>
    </source>
</evidence>
<dbReference type="SUPFAM" id="SSF55469">
    <property type="entry name" value="FMN-dependent nitroreductase-like"/>
    <property type="match status" value="1"/>
</dbReference>
<dbReference type="InterPro" id="IPR000415">
    <property type="entry name" value="Nitroreductase-like"/>
</dbReference>
<evidence type="ECO:0000313" key="8">
    <source>
        <dbReference type="Proteomes" id="UP000184526"/>
    </source>
</evidence>
<comment type="cofactor">
    <cofactor evidence="1">
        <name>FMN</name>
        <dbReference type="ChEBI" id="CHEBI:58210"/>
    </cofactor>
</comment>
<dbReference type="Gene3D" id="3.40.109.10">
    <property type="entry name" value="NADH Oxidase"/>
    <property type="match status" value="1"/>
</dbReference>
<evidence type="ECO:0000259" key="6">
    <source>
        <dbReference type="Pfam" id="PF00881"/>
    </source>
</evidence>
<organism evidence="7 8">
    <name type="scientific">Clostridium collagenovorans DSM 3089</name>
    <dbReference type="NCBI Taxonomy" id="1121306"/>
    <lineage>
        <taxon>Bacteria</taxon>
        <taxon>Bacillati</taxon>
        <taxon>Bacillota</taxon>
        <taxon>Clostridia</taxon>
        <taxon>Eubacteriales</taxon>
        <taxon>Clostridiaceae</taxon>
        <taxon>Clostridium</taxon>
    </lineage>
</organism>
<protein>
    <submittedName>
        <fullName evidence="7">Nitroreductase</fullName>
    </submittedName>
</protein>
<dbReference type="STRING" id="1121306.SAMN02745196_00912"/>
<evidence type="ECO:0000256" key="4">
    <source>
        <dbReference type="ARBA" id="ARBA00022643"/>
    </source>
</evidence>
<dbReference type="AlphaFoldDB" id="A0A1M5UA93"/>
<keyword evidence="8" id="KW-1185">Reference proteome</keyword>
<accession>A0A1M5UA93</accession>
<evidence type="ECO:0000256" key="2">
    <source>
        <dbReference type="ARBA" id="ARBA00007118"/>
    </source>
</evidence>
<comment type="similarity">
    <text evidence="2">Belongs to the nitroreductase family.</text>
</comment>
<feature type="domain" description="Nitroreductase" evidence="6">
    <location>
        <begin position="5"/>
        <end position="148"/>
    </location>
</feature>
<proteinExistence type="inferred from homology"/>
<reference evidence="7 8" key="1">
    <citation type="submission" date="2016-11" db="EMBL/GenBank/DDBJ databases">
        <authorList>
            <person name="Jaros S."/>
            <person name="Januszkiewicz K."/>
            <person name="Wedrychowicz H."/>
        </authorList>
    </citation>
    <scope>NUCLEOTIDE SEQUENCE [LARGE SCALE GENOMIC DNA]</scope>
    <source>
        <strain evidence="7 8">DSM 3089</strain>
    </source>
</reference>
<dbReference type="CDD" id="cd02151">
    <property type="entry name" value="nitroreductase"/>
    <property type="match status" value="1"/>
</dbReference>
<dbReference type="Pfam" id="PF00881">
    <property type="entry name" value="Nitroreductase"/>
    <property type="match status" value="1"/>
</dbReference>
<dbReference type="InterPro" id="IPR029479">
    <property type="entry name" value="Nitroreductase"/>
</dbReference>
<evidence type="ECO:0000313" key="7">
    <source>
        <dbReference type="EMBL" id="SHH59914.1"/>
    </source>
</evidence>
<evidence type="ECO:0000256" key="5">
    <source>
        <dbReference type="ARBA" id="ARBA00023002"/>
    </source>
</evidence>
<dbReference type="EMBL" id="FQXP01000003">
    <property type="protein sequence ID" value="SHH59914.1"/>
    <property type="molecule type" value="Genomic_DNA"/>
</dbReference>
<gene>
    <name evidence="7" type="ORF">SAMN02745196_00912</name>
</gene>
<keyword evidence="4" id="KW-0288">FMN</keyword>
<dbReference type="GO" id="GO:0016491">
    <property type="term" value="F:oxidoreductase activity"/>
    <property type="evidence" value="ECO:0007669"/>
    <property type="project" value="UniProtKB-KW"/>
</dbReference>
<name>A0A1M5UA93_9CLOT</name>
<dbReference type="PANTHER" id="PTHR43673">
    <property type="entry name" value="NAD(P)H NITROREDUCTASE YDGI-RELATED"/>
    <property type="match status" value="1"/>
</dbReference>